<evidence type="ECO:0000256" key="1">
    <source>
        <dbReference type="ARBA" id="ARBA00009437"/>
    </source>
</evidence>
<dbReference type="STRING" id="1503054.WT74_06905"/>
<reference evidence="6 7" key="1">
    <citation type="submission" date="2015-11" db="EMBL/GenBank/DDBJ databases">
        <title>Expanding the genomic diversity of Burkholderia species for the development of highly accurate diagnostics.</title>
        <authorList>
            <person name="Sahl J."/>
            <person name="Keim P."/>
            <person name="Wagner D."/>
        </authorList>
    </citation>
    <scope>NUCLEOTIDE SEQUENCE [LARGE SCALE GENOMIC DNA]</scope>
    <source>
        <strain evidence="6 7">MSMB1960WGS</strain>
    </source>
</reference>
<evidence type="ECO:0000313" key="6">
    <source>
        <dbReference type="EMBL" id="KWA66066.1"/>
    </source>
</evidence>
<dbReference type="Gene3D" id="1.10.10.10">
    <property type="entry name" value="Winged helix-like DNA-binding domain superfamily/Winged helix DNA-binding domain"/>
    <property type="match status" value="1"/>
</dbReference>
<dbReference type="SUPFAM" id="SSF46785">
    <property type="entry name" value="Winged helix' DNA-binding domain"/>
    <property type="match status" value="1"/>
</dbReference>
<dbReference type="PANTHER" id="PTHR30537">
    <property type="entry name" value="HTH-TYPE TRANSCRIPTIONAL REGULATOR"/>
    <property type="match status" value="1"/>
</dbReference>
<dbReference type="Pfam" id="PF03466">
    <property type="entry name" value="LysR_substrate"/>
    <property type="match status" value="1"/>
</dbReference>
<dbReference type="InterPro" id="IPR005119">
    <property type="entry name" value="LysR_subst-bd"/>
</dbReference>
<evidence type="ECO:0000256" key="3">
    <source>
        <dbReference type="ARBA" id="ARBA00023125"/>
    </source>
</evidence>
<evidence type="ECO:0000256" key="4">
    <source>
        <dbReference type="ARBA" id="ARBA00023163"/>
    </source>
</evidence>
<dbReference type="PROSITE" id="PS50931">
    <property type="entry name" value="HTH_LYSR"/>
    <property type="match status" value="1"/>
</dbReference>
<dbReference type="Proteomes" id="UP000068603">
    <property type="component" value="Unassembled WGS sequence"/>
</dbReference>
<comment type="caution">
    <text evidence="6">The sequence shown here is derived from an EMBL/GenBank/DDBJ whole genome shotgun (WGS) entry which is preliminary data.</text>
</comment>
<dbReference type="InterPro" id="IPR036388">
    <property type="entry name" value="WH-like_DNA-bd_sf"/>
</dbReference>
<dbReference type="FunFam" id="1.10.10.10:FF:000001">
    <property type="entry name" value="LysR family transcriptional regulator"/>
    <property type="match status" value="1"/>
</dbReference>
<dbReference type="Pfam" id="PF00126">
    <property type="entry name" value="HTH_1"/>
    <property type="match status" value="1"/>
</dbReference>
<dbReference type="GO" id="GO:0003700">
    <property type="term" value="F:DNA-binding transcription factor activity"/>
    <property type="evidence" value="ECO:0007669"/>
    <property type="project" value="InterPro"/>
</dbReference>
<keyword evidence="3" id="KW-0238">DNA-binding</keyword>
<dbReference type="RefSeq" id="WP_060149774.1">
    <property type="nucleotide sequence ID" value="NZ_LPGD01000073.1"/>
</dbReference>
<dbReference type="InterPro" id="IPR058163">
    <property type="entry name" value="LysR-type_TF_proteobact-type"/>
</dbReference>
<evidence type="ECO:0000256" key="2">
    <source>
        <dbReference type="ARBA" id="ARBA00023015"/>
    </source>
</evidence>
<dbReference type="AlphaFoldDB" id="A0A106PDA2"/>
<dbReference type="InterPro" id="IPR036390">
    <property type="entry name" value="WH_DNA-bd_sf"/>
</dbReference>
<evidence type="ECO:0000259" key="5">
    <source>
        <dbReference type="PROSITE" id="PS50931"/>
    </source>
</evidence>
<sequence>MPRIPSLKLLIGFEAAARLGNFSRAADELHLSQSAISHQIQQLEEQLGQPLFRRVGRGVELTVGGEVLQRSVQRSLETLRSGLGRIGTYLTPGLVVLVCPAPLLHGWLQPRLERMRQDIPELCPLLSTDETARYVDEIDVDITIGQRPLMQTGLLEIPFLQDERVTVCTPALAARLDALPIEQHHLHAGLVCLEEDIVREDTAAVLRGQLAAFQDKTIYDDQRLALDAALRGRGIACLPRRLADDSIERGLLTILSGYPRLPGTSWWISRVAQAPRSQTVAAVFNWLCRQGDGDDRQAGATDRSA</sequence>
<organism evidence="6">
    <name type="scientific">Burkholderia stagnalis</name>
    <dbReference type="NCBI Taxonomy" id="1503054"/>
    <lineage>
        <taxon>Bacteria</taxon>
        <taxon>Pseudomonadati</taxon>
        <taxon>Pseudomonadota</taxon>
        <taxon>Betaproteobacteria</taxon>
        <taxon>Burkholderiales</taxon>
        <taxon>Burkholderiaceae</taxon>
        <taxon>Burkholderia</taxon>
        <taxon>Burkholderia cepacia complex</taxon>
    </lineage>
</organism>
<dbReference type="PRINTS" id="PR00039">
    <property type="entry name" value="HTHLYSR"/>
</dbReference>
<dbReference type="GO" id="GO:0043565">
    <property type="term" value="F:sequence-specific DNA binding"/>
    <property type="evidence" value="ECO:0007669"/>
    <property type="project" value="TreeGrafter"/>
</dbReference>
<dbReference type="SUPFAM" id="SSF53850">
    <property type="entry name" value="Periplasmic binding protein-like II"/>
    <property type="match status" value="1"/>
</dbReference>
<feature type="domain" description="HTH lysR-type" evidence="5">
    <location>
        <begin position="5"/>
        <end position="62"/>
    </location>
</feature>
<dbReference type="PANTHER" id="PTHR30537:SF74">
    <property type="entry name" value="HTH-TYPE TRANSCRIPTIONAL REGULATOR TRPI"/>
    <property type="match status" value="1"/>
</dbReference>
<dbReference type="GO" id="GO:0006351">
    <property type="term" value="P:DNA-templated transcription"/>
    <property type="evidence" value="ECO:0007669"/>
    <property type="project" value="TreeGrafter"/>
</dbReference>
<dbReference type="InterPro" id="IPR000847">
    <property type="entry name" value="LysR_HTH_N"/>
</dbReference>
<keyword evidence="2" id="KW-0805">Transcription regulation</keyword>
<dbReference type="Gene3D" id="3.40.190.290">
    <property type="match status" value="1"/>
</dbReference>
<gene>
    <name evidence="6" type="ORF">WT44_07480</name>
</gene>
<protein>
    <submittedName>
        <fullName evidence="6">LysR family transcriptional regulator</fullName>
    </submittedName>
</protein>
<accession>A0A106PDA2</accession>
<name>A0A106PDA2_9BURK</name>
<dbReference type="EMBL" id="LPHB01000025">
    <property type="protein sequence ID" value="KWA66066.1"/>
    <property type="molecule type" value="Genomic_DNA"/>
</dbReference>
<evidence type="ECO:0000313" key="7">
    <source>
        <dbReference type="Proteomes" id="UP000068603"/>
    </source>
</evidence>
<proteinExistence type="inferred from homology"/>
<keyword evidence="4" id="KW-0804">Transcription</keyword>
<comment type="similarity">
    <text evidence="1">Belongs to the LysR transcriptional regulatory family.</text>
</comment>